<protein>
    <submittedName>
        <fullName evidence="3">Ribonuclease H-like superfamily</fullName>
    </submittedName>
</protein>
<name>A0A8T1XXG7_ARASU</name>
<gene>
    <name evidence="3" type="ORF">ISN44_As13g011760</name>
</gene>
<sequence length="522" mass="60309">MSPSAVKASYWFSATDIDSSLIQDGAYTVPSQEKDSKGTLSMVEDTNNNMAFAFDQTGPRNSYPTRENRDKMLCASCGRTGHLAENCLYVRTTEKKKQHLVSWKRVCLPKSDGGLDIREAKHMNKALLAKVGWRILHDTTSLWAQVLRSKYKVENVHDMSWLRVKCNWSSTWRSIGLGLREAVLPGLSWVIGDWREIRFWNDKWLAETPLRELATTVLPAGFEEIRVCDVWREGSGWDFTYVSQFATEQTKLMLASVVLDNVTVEEPRPNMQKLYDRVWRVVAPERVRVFIWLVVNQVIMTNVERRRRHLSDTDLCSVCKQGEESIIHVLRDCPAQRGIWSRIVDARKLRSFFEQTLLGWLYRNLGEDADTDGSPWSTMFALGIWWSWKWRCGNSRRARREERMIRWLPPGDNWIKLNTDGASRSNPGVCSAPLAELWGVYYGLYIAWEKRITRLELEVDSEIVIVRVSHVYREANRLANGLANYAYSLSLGFHLLESKPDVIDFIVFDDAIGSARPRYVRL</sequence>
<feature type="domain" description="CCHC-type" evidence="2">
    <location>
        <begin position="74"/>
        <end position="87"/>
    </location>
</feature>
<evidence type="ECO:0000313" key="3">
    <source>
        <dbReference type="EMBL" id="KAG7537267.1"/>
    </source>
</evidence>
<proteinExistence type="predicted"/>
<keyword evidence="1" id="KW-0479">Metal-binding</keyword>
<reference evidence="3 4" key="1">
    <citation type="submission" date="2020-12" db="EMBL/GenBank/DDBJ databases">
        <title>Concerted genomic and epigenomic changes stabilize Arabidopsis allopolyploids.</title>
        <authorList>
            <person name="Chen Z."/>
        </authorList>
    </citation>
    <scope>NUCLEOTIDE SEQUENCE [LARGE SCALE GENOMIC DNA]</scope>
    <source>
        <strain evidence="3">As9502</strain>
        <tissue evidence="3">Leaf</tissue>
    </source>
</reference>
<keyword evidence="1" id="KW-0862">Zinc</keyword>
<dbReference type="PANTHER" id="PTHR47723:SF13">
    <property type="entry name" value="PUTATIVE-RELATED"/>
    <property type="match status" value="1"/>
</dbReference>
<keyword evidence="4" id="KW-1185">Reference proteome</keyword>
<dbReference type="PANTHER" id="PTHR47723">
    <property type="entry name" value="OS05G0353850 PROTEIN"/>
    <property type="match status" value="1"/>
</dbReference>
<comment type="caution">
    <text evidence="3">The sequence shown here is derived from an EMBL/GenBank/DDBJ whole genome shotgun (WGS) entry which is preliminary data.</text>
</comment>
<evidence type="ECO:0000256" key="1">
    <source>
        <dbReference type="PROSITE-ProRule" id="PRU00047"/>
    </source>
</evidence>
<dbReference type="Pfam" id="PF13966">
    <property type="entry name" value="zf-RVT"/>
    <property type="match status" value="1"/>
</dbReference>
<dbReference type="InterPro" id="IPR026960">
    <property type="entry name" value="RVT-Znf"/>
</dbReference>
<dbReference type="InterPro" id="IPR001878">
    <property type="entry name" value="Znf_CCHC"/>
</dbReference>
<dbReference type="AlphaFoldDB" id="A0A8T1XXG7"/>
<dbReference type="InterPro" id="IPR053151">
    <property type="entry name" value="RNase_H-like"/>
</dbReference>
<keyword evidence="1" id="KW-0863">Zinc-finger</keyword>
<evidence type="ECO:0000313" key="4">
    <source>
        <dbReference type="Proteomes" id="UP000694251"/>
    </source>
</evidence>
<evidence type="ECO:0000259" key="2">
    <source>
        <dbReference type="PROSITE" id="PS50158"/>
    </source>
</evidence>
<dbReference type="InterPro" id="IPR044730">
    <property type="entry name" value="RNase_H-like_dom_plant"/>
</dbReference>
<dbReference type="CDD" id="cd06222">
    <property type="entry name" value="RNase_H_like"/>
    <property type="match status" value="1"/>
</dbReference>
<accession>A0A8T1XXG7</accession>
<dbReference type="OrthoDB" id="1100040at2759"/>
<dbReference type="PROSITE" id="PS50158">
    <property type="entry name" value="ZF_CCHC"/>
    <property type="match status" value="1"/>
</dbReference>
<dbReference type="GO" id="GO:0008270">
    <property type="term" value="F:zinc ion binding"/>
    <property type="evidence" value="ECO:0007669"/>
    <property type="project" value="UniProtKB-KW"/>
</dbReference>
<dbReference type="Proteomes" id="UP000694251">
    <property type="component" value="Chromosome 13"/>
</dbReference>
<dbReference type="EMBL" id="JAEFBJ010000013">
    <property type="protein sequence ID" value="KAG7537267.1"/>
    <property type="molecule type" value="Genomic_DNA"/>
</dbReference>
<organism evidence="3 4">
    <name type="scientific">Arabidopsis suecica</name>
    <name type="common">Swedish thale-cress</name>
    <name type="synonym">Cardaminopsis suecica</name>
    <dbReference type="NCBI Taxonomy" id="45249"/>
    <lineage>
        <taxon>Eukaryota</taxon>
        <taxon>Viridiplantae</taxon>
        <taxon>Streptophyta</taxon>
        <taxon>Embryophyta</taxon>
        <taxon>Tracheophyta</taxon>
        <taxon>Spermatophyta</taxon>
        <taxon>Magnoliopsida</taxon>
        <taxon>eudicotyledons</taxon>
        <taxon>Gunneridae</taxon>
        <taxon>Pentapetalae</taxon>
        <taxon>rosids</taxon>
        <taxon>malvids</taxon>
        <taxon>Brassicales</taxon>
        <taxon>Brassicaceae</taxon>
        <taxon>Camelineae</taxon>
        <taxon>Arabidopsis</taxon>
    </lineage>
</organism>
<dbReference type="GO" id="GO:0003676">
    <property type="term" value="F:nucleic acid binding"/>
    <property type="evidence" value="ECO:0007669"/>
    <property type="project" value="InterPro"/>
</dbReference>